<dbReference type="Gene3D" id="1.20.1280.50">
    <property type="match status" value="1"/>
</dbReference>
<protein>
    <submittedName>
        <fullName evidence="1">Uncharacterized protein</fullName>
    </submittedName>
</protein>
<dbReference type="OrthoDB" id="3365698at2759"/>
<dbReference type="AlphaFoldDB" id="A0A5C3MLV4"/>
<dbReference type="EMBL" id="ML213593">
    <property type="protein sequence ID" value="TFK42141.1"/>
    <property type="molecule type" value="Genomic_DNA"/>
</dbReference>
<accession>A0A5C3MLV4</accession>
<reference evidence="1 2" key="1">
    <citation type="journal article" date="2019" name="Nat. Ecol. Evol.">
        <title>Megaphylogeny resolves global patterns of mushroom evolution.</title>
        <authorList>
            <person name="Varga T."/>
            <person name="Krizsan K."/>
            <person name="Foldi C."/>
            <person name="Dima B."/>
            <person name="Sanchez-Garcia M."/>
            <person name="Sanchez-Ramirez S."/>
            <person name="Szollosi G.J."/>
            <person name="Szarkandi J.G."/>
            <person name="Papp V."/>
            <person name="Albert L."/>
            <person name="Andreopoulos W."/>
            <person name="Angelini C."/>
            <person name="Antonin V."/>
            <person name="Barry K.W."/>
            <person name="Bougher N.L."/>
            <person name="Buchanan P."/>
            <person name="Buyck B."/>
            <person name="Bense V."/>
            <person name="Catcheside P."/>
            <person name="Chovatia M."/>
            <person name="Cooper J."/>
            <person name="Damon W."/>
            <person name="Desjardin D."/>
            <person name="Finy P."/>
            <person name="Geml J."/>
            <person name="Haridas S."/>
            <person name="Hughes K."/>
            <person name="Justo A."/>
            <person name="Karasinski D."/>
            <person name="Kautmanova I."/>
            <person name="Kiss B."/>
            <person name="Kocsube S."/>
            <person name="Kotiranta H."/>
            <person name="LaButti K.M."/>
            <person name="Lechner B.E."/>
            <person name="Liimatainen K."/>
            <person name="Lipzen A."/>
            <person name="Lukacs Z."/>
            <person name="Mihaltcheva S."/>
            <person name="Morgado L.N."/>
            <person name="Niskanen T."/>
            <person name="Noordeloos M.E."/>
            <person name="Ohm R.A."/>
            <person name="Ortiz-Santana B."/>
            <person name="Ovrebo C."/>
            <person name="Racz N."/>
            <person name="Riley R."/>
            <person name="Savchenko A."/>
            <person name="Shiryaev A."/>
            <person name="Soop K."/>
            <person name="Spirin V."/>
            <person name="Szebenyi C."/>
            <person name="Tomsovsky M."/>
            <person name="Tulloss R.E."/>
            <person name="Uehling J."/>
            <person name="Grigoriev I.V."/>
            <person name="Vagvolgyi C."/>
            <person name="Papp T."/>
            <person name="Martin F.M."/>
            <person name="Miettinen O."/>
            <person name="Hibbett D.S."/>
            <person name="Nagy L.G."/>
        </authorList>
    </citation>
    <scope>NUCLEOTIDE SEQUENCE [LARGE SCALE GENOMIC DNA]</scope>
    <source>
        <strain evidence="1 2">CBS 166.37</strain>
    </source>
</reference>
<gene>
    <name evidence="1" type="ORF">BDQ12DRAFT_677686</name>
</gene>
<keyword evidence="2" id="KW-1185">Reference proteome</keyword>
<proteinExistence type="predicted"/>
<sequence>MLSESEFASRLHTNYVPSDGEISQIKQLLVKPQMELLALEKEIQRFQGLLNNLFLKRDALQGMLKAHEALISFPRRLPQDILQEIFLHCLPTNRNAVMSCKEAPLLLGRVCSNWRTIVYATPQLWSSIHICMFSESSDIPLDLDIYDRTYHTLSKHLALSRYQAVRDWLNRTGSCPLSISYYAVPIELRWDDIGHEMGPDHIIKILSLFSHQWRDMHFSMPPENCREVLECLSANNAPILRSLSVTEINHLTSKTLLDMSTTPIITPDIQSLSLFPIPSMAMFKYLSETCWSRLTRLSLNCDVPGITTSLKLSITLSVLRHCPEITHFWLVIPRLDGPDDYRILKGPSVTLTHLRSMIISTVNPVQKLLDCLILPSLSSLAIDLIQNNELTFSIHPFVSRIGEQITSLTISCSNEGSRGDLRRCISYMPLVKKFHIVRRDWFIIPLYQFDEDHTEDVNYLLYDETLEMLTPSKDAPTDSIWPNLETLECDVDAVVSMERVLDFLEARNGNADVGIAQIKRIKLTLHILVPRMEANDARACESRIEKLRKDGVKVDISWAKNLEIHVLSAWCGIESTGHQEW</sequence>
<name>A0A5C3MLV4_9AGAR</name>
<dbReference type="Proteomes" id="UP000308652">
    <property type="component" value="Unassembled WGS sequence"/>
</dbReference>
<evidence type="ECO:0000313" key="2">
    <source>
        <dbReference type="Proteomes" id="UP000308652"/>
    </source>
</evidence>
<evidence type="ECO:0000313" key="1">
    <source>
        <dbReference type="EMBL" id="TFK42141.1"/>
    </source>
</evidence>
<organism evidence="1 2">
    <name type="scientific">Crucibulum laeve</name>
    <dbReference type="NCBI Taxonomy" id="68775"/>
    <lineage>
        <taxon>Eukaryota</taxon>
        <taxon>Fungi</taxon>
        <taxon>Dikarya</taxon>
        <taxon>Basidiomycota</taxon>
        <taxon>Agaricomycotina</taxon>
        <taxon>Agaricomycetes</taxon>
        <taxon>Agaricomycetidae</taxon>
        <taxon>Agaricales</taxon>
        <taxon>Agaricineae</taxon>
        <taxon>Nidulariaceae</taxon>
        <taxon>Crucibulum</taxon>
    </lineage>
</organism>